<accession>A0A840RVR5</accession>
<evidence type="ECO:0000256" key="3">
    <source>
        <dbReference type="ARBA" id="ARBA00022475"/>
    </source>
</evidence>
<feature type="transmembrane region" description="Helical" evidence="7">
    <location>
        <begin position="162"/>
        <end position="186"/>
    </location>
</feature>
<keyword evidence="9" id="KW-1185">Reference proteome</keyword>
<feature type="transmembrane region" description="Helical" evidence="7">
    <location>
        <begin position="207"/>
        <end position="226"/>
    </location>
</feature>
<feature type="transmembrane region" description="Helical" evidence="7">
    <location>
        <begin position="70"/>
        <end position="88"/>
    </location>
</feature>
<comment type="caution">
    <text evidence="8">The sequence shown here is derived from an EMBL/GenBank/DDBJ whole genome shotgun (WGS) entry which is preliminary data.</text>
</comment>
<dbReference type="PANTHER" id="PTHR30086">
    <property type="entry name" value="ARGININE EXPORTER PROTEIN ARGO"/>
    <property type="match status" value="1"/>
</dbReference>
<keyword evidence="4 7" id="KW-0812">Transmembrane</keyword>
<evidence type="ECO:0000256" key="4">
    <source>
        <dbReference type="ARBA" id="ARBA00022692"/>
    </source>
</evidence>
<dbReference type="RefSeq" id="WP_168054614.1">
    <property type="nucleotide sequence ID" value="NZ_JAAOZT010000005.1"/>
</dbReference>
<comment type="similarity">
    <text evidence="2">Belongs to the Rht family.</text>
</comment>
<organism evidence="8 9">
    <name type="scientific">Glaciimonas immobilis</name>
    <dbReference type="NCBI Taxonomy" id="728004"/>
    <lineage>
        <taxon>Bacteria</taxon>
        <taxon>Pseudomonadati</taxon>
        <taxon>Pseudomonadota</taxon>
        <taxon>Betaproteobacteria</taxon>
        <taxon>Burkholderiales</taxon>
        <taxon>Oxalobacteraceae</taxon>
        <taxon>Glaciimonas</taxon>
    </lineage>
</organism>
<evidence type="ECO:0000256" key="1">
    <source>
        <dbReference type="ARBA" id="ARBA00004651"/>
    </source>
</evidence>
<keyword evidence="6 7" id="KW-0472">Membrane</keyword>
<evidence type="ECO:0000313" key="9">
    <source>
        <dbReference type="Proteomes" id="UP000571084"/>
    </source>
</evidence>
<dbReference type="InterPro" id="IPR001123">
    <property type="entry name" value="LeuE-type"/>
</dbReference>
<evidence type="ECO:0000256" key="5">
    <source>
        <dbReference type="ARBA" id="ARBA00022989"/>
    </source>
</evidence>
<feature type="transmembrane region" description="Helical" evidence="7">
    <location>
        <begin position="40"/>
        <end position="64"/>
    </location>
</feature>
<proteinExistence type="inferred from homology"/>
<dbReference type="Pfam" id="PF01810">
    <property type="entry name" value="LysE"/>
    <property type="match status" value="1"/>
</dbReference>
<protein>
    <submittedName>
        <fullName evidence="8">Homoserine/homoserine lactone efflux protein</fullName>
    </submittedName>
</protein>
<dbReference type="GO" id="GO:0005886">
    <property type="term" value="C:plasma membrane"/>
    <property type="evidence" value="ECO:0007669"/>
    <property type="project" value="UniProtKB-SubCell"/>
</dbReference>
<feature type="transmembrane region" description="Helical" evidence="7">
    <location>
        <begin position="6"/>
        <end position="28"/>
    </location>
</feature>
<keyword evidence="5 7" id="KW-1133">Transmembrane helix</keyword>
<dbReference type="AlphaFoldDB" id="A0A840RVR5"/>
<dbReference type="Proteomes" id="UP000571084">
    <property type="component" value="Unassembled WGS sequence"/>
</dbReference>
<evidence type="ECO:0000313" key="8">
    <source>
        <dbReference type="EMBL" id="MBB5201965.1"/>
    </source>
</evidence>
<evidence type="ECO:0000256" key="6">
    <source>
        <dbReference type="ARBA" id="ARBA00023136"/>
    </source>
</evidence>
<evidence type="ECO:0000256" key="7">
    <source>
        <dbReference type="SAM" id="Phobius"/>
    </source>
</evidence>
<keyword evidence="3" id="KW-1003">Cell membrane</keyword>
<gene>
    <name evidence="8" type="ORF">HNR39_003827</name>
</gene>
<sequence length="227" mass="24175">MDIHLWTTYIAASILIAVSPGSGAILSMSHGIRFGVKGTSATICGLQCGLVVILLIAGAGVGSLLVASEVAFNIVKLLGAAYLIYIGFTQWRATGSSLEIDSEIRFPGASELAVARSLSRASAMPTWGRRCATGFFTNVTNPKGIVFMVAVLPQFISQDRPLGWQLLVMALTTVTADVVVMHGYAFAGRSMQNLFRNVRAIKIQNRIFGGLLMAIGTGLLFVKRVGH</sequence>
<dbReference type="PANTHER" id="PTHR30086:SF14">
    <property type="entry name" value="HOMOSERINE_HOMOSERINE LACTONE EFFLUX PROTEIN"/>
    <property type="match status" value="1"/>
</dbReference>
<name>A0A840RVR5_9BURK</name>
<feature type="transmembrane region" description="Helical" evidence="7">
    <location>
        <begin position="135"/>
        <end position="156"/>
    </location>
</feature>
<dbReference type="EMBL" id="JACHHQ010000009">
    <property type="protein sequence ID" value="MBB5201965.1"/>
    <property type="molecule type" value="Genomic_DNA"/>
</dbReference>
<evidence type="ECO:0000256" key="2">
    <source>
        <dbReference type="ARBA" id="ARBA00007928"/>
    </source>
</evidence>
<comment type="subcellular location">
    <subcellularLocation>
        <location evidence="1">Cell membrane</location>
        <topology evidence="1">Multi-pass membrane protein</topology>
    </subcellularLocation>
</comment>
<reference evidence="8 9" key="1">
    <citation type="submission" date="2020-08" db="EMBL/GenBank/DDBJ databases">
        <title>Genomic Encyclopedia of Type Strains, Phase IV (KMG-IV): sequencing the most valuable type-strain genomes for metagenomic binning, comparative biology and taxonomic classification.</title>
        <authorList>
            <person name="Goeker M."/>
        </authorList>
    </citation>
    <scope>NUCLEOTIDE SEQUENCE [LARGE SCALE GENOMIC DNA]</scope>
    <source>
        <strain evidence="8 9">DSM 23240</strain>
    </source>
</reference>
<dbReference type="GO" id="GO:0042970">
    <property type="term" value="F:homoserine transmembrane transporter activity"/>
    <property type="evidence" value="ECO:0007669"/>
    <property type="project" value="TreeGrafter"/>
</dbReference>
<dbReference type="PIRSF" id="PIRSF006324">
    <property type="entry name" value="LeuE"/>
    <property type="match status" value="1"/>
</dbReference>